<feature type="signal peptide" evidence="2">
    <location>
        <begin position="1"/>
        <end position="15"/>
    </location>
</feature>
<sequence length="464" mass="51274">MSPFILLLGIAGVSATALHYPPSSTSINNLTFVLNGTGRPGIFNSSVTPDKEYGIYNWCNMPHVRTKEYRTPSKDFELQFVEVIQRHHKRTPYSSNTFFKEDVSWDCDGSGPVVGLSSSKVDITQVEWQASVPPANPFATLVGPGFLGSTCQFPSITAEGLADSFTHGSDLRRVYAKRLNLHDKFDPSVGRIRVTNNVITSQVASGLLRGLFPDSDHIQVEVQASPFDSLEPAYPCSKANALRNNFTTGSGGQVWQQHLTEAAPLYTKLDRVSGIVKDDTGGWHVSFDHYYDNMSAKQCHGKRLPCSTNDTSLCVTQDEADTVYRLGSWEYSYLFRDAPDSAAYSALRYGAYALELKSHLTDVMHGKSRLKYIHNVAHDGSVAPLLGLLQIDVMVWPGMGSEVVFELYKNARSKQHFIRVLWSGQPMKTSTPLGTLDMVKIEDFFAYIDSMVGSGPELVNACNS</sequence>
<dbReference type="PANTHER" id="PTHR11567">
    <property type="entry name" value="ACID PHOSPHATASE-RELATED"/>
    <property type="match status" value="1"/>
</dbReference>
<name>A0A8H5D622_9AGAR</name>
<comment type="similarity">
    <text evidence="1">Belongs to the histidine acid phosphatase family.</text>
</comment>
<evidence type="ECO:0000313" key="4">
    <source>
        <dbReference type="Proteomes" id="UP000559027"/>
    </source>
</evidence>
<gene>
    <name evidence="3" type="ORF">D9756_007144</name>
</gene>
<keyword evidence="4" id="KW-1185">Reference proteome</keyword>
<organism evidence="3 4">
    <name type="scientific">Leucocoprinus leucothites</name>
    <dbReference type="NCBI Taxonomy" id="201217"/>
    <lineage>
        <taxon>Eukaryota</taxon>
        <taxon>Fungi</taxon>
        <taxon>Dikarya</taxon>
        <taxon>Basidiomycota</taxon>
        <taxon>Agaricomycotina</taxon>
        <taxon>Agaricomycetes</taxon>
        <taxon>Agaricomycetidae</taxon>
        <taxon>Agaricales</taxon>
        <taxon>Agaricineae</taxon>
        <taxon>Agaricaceae</taxon>
        <taxon>Leucocoprinus</taxon>
    </lineage>
</organism>
<reference evidence="3 4" key="1">
    <citation type="journal article" date="2020" name="ISME J.">
        <title>Uncovering the hidden diversity of litter-decomposition mechanisms in mushroom-forming fungi.</title>
        <authorList>
            <person name="Floudas D."/>
            <person name="Bentzer J."/>
            <person name="Ahren D."/>
            <person name="Johansson T."/>
            <person name="Persson P."/>
            <person name="Tunlid A."/>
        </authorList>
    </citation>
    <scope>NUCLEOTIDE SEQUENCE [LARGE SCALE GENOMIC DNA]</scope>
    <source>
        <strain evidence="3 4">CBS 146.42</strain>
    </source>
</reference>
<dbReference type="GO" id="GO:0016791">
    <property type="term" value="F:phosphatase activity"/>
    <property type="evidence" value="ECO:0007669"/>
    <property type="project" value="TreeGrafter"/>
</dbReference>
<dbReference type="SUPFAM" id="SSF53254">
    <property type="entry name" value="Phosphoglycerate mutase-like"/>
    <property type="match status" value="1"/>
</dbReference>
<feature type="chain" id="PRO_5034049016" description="Acid phosphatase" evidence="2">
    <location>
        <begin position="16"/>
        <end position="464"/>
    </location>
</feature>
<dbReference type="Proteomes" id="UP000559027">
    <property type="component" value="Unassembled WGS sequence"/>
</dbReference>
<accession>A0A8H5D622</accession>
<evidence type="ECO:0000256" key="2">
    <source>
        <dbReference type="SAM" id="SignalP"/>
    </source>
</evidence>
<evidence type="ECO:0000256" key="1">
    <source>
        <dbReference type="ARBA" id="ARBA00005375"/>
    </source>
</evidence>
<dbReference type="Gene3D" id="3.40.50.1240">
    <property type="entry name" value="Phosphoglycerate mutase-like"/>
    <property type="match status" value="1"/>
</dbReference>
<dbReference type="InterPro" id="IPR029033">
    <property type="entry name" value="His_PPase_superfam"/>
</dbReference>
<dbReference type="AlphaFoldDB" id="A0A8H5D622"/>
<comment type="caution">
    <text evidence="3">The sequence shown here is derived from an EMBL/GenBank/DDBJ whole genome shotgun (WGS) entry which is preliminary data.</text>
</comment>
<dbReference type="PANTHER" id="PTHR11567:SF195">
    <property type="entry name" value="ACID PHOSPHATASE, PUTATIVE (AFU_ORTHOLOGUE AFUA_3G14570)-RELATED"/>
    <property type="match status" value="1"/>
</dbReference>
<dbReference type="EMBL" id="JAACJO010000009">
    <property type="protein sequence ID" value="KAF5354165.1"/>
    <property type="molecule type" value="Genomic_DNA"/>
</dbReference>
<dbReference type="OrthoDB" id="10262962at2759"/>
<evidence type="ECO:0008006" key="5">
    <source>
        <dbReference type="Google" id="ProtNLM"/>
    </source>
</evidence>
<proteinExistence type="inferred from homology"/>
<dbReference type="InterPro" id="IPR000560">
    <property type="entry name" value="His_Pase_clade-2"/>
</dbReference>
<protein>
    <recommendedName>
        <fullName evidence="5">Acid phosphatase</fullName>
    </recommendedName>
</protein>
<keyword evidence="2" id="KW-0732">Signal</keyword>
<dbReference type="Pfam" id="PF00328">
    <property type="entry name" value="His_Phos_2"/>
    <property type="match status" value="1"/>
</dbReference>
<evidence type="ECO:0000313" key="3">
    <source>
        <dbReference type="EMBL" id="KAF5354165.1"/>
    </source>
</evidence>
<dbReference type="InterPro" id="IPR050645">
    <property type="entry name" value="Histidine_acid_phosphatase"/>
</dbReference>